<evidence type="ECO:0000256" key="1">
    <source>
        <dbReference type="SAM" id="MobiDB-lite"/>
    </source>
</evidence>
<evidence type="ECO:0000313" key="3">
    <source>
        <dbReference type="Proteomes" id="UP001530377"/>
    </source>
</evidence>
<comment type="caution">
    <text evidence="2">The sequence shown here is derived from an EMBL/GenBank/DDBJ whole genome shotgun (WGS) entry which is preliminary data.</text>
</comment>
<sequence>MARLSMPDTPVDGSNIYRLLNNSLCSSVASSADPGSEDYLSGVTSETSGKSNGGLEEGTDLFASSVTKGVTDRGWVASPGATTKNKVKTTGATTQAPPSNHYEQQYPYGYQVPGYPQGMMPVDPGMAPPGMMPMQPGTLPPGMMPYMMPPPYYGCSPFRDLLRLHMWTPGNKDCHRREQG</sequence>
<accession>A0ABD3RKF8</accession>
<reference evidence="2 3" key="1">
    <citation type="submission" date="2024-10" db="EMBL/GenBank/DDBJ databases">
        <title>Updated reference genomes for cyclostephanoid diatoms.</title>
        <authorList>
            <person name="Roberts W.R."/>
            <person name="Alverson A.J."/>
        </authorList>
    </citation>
    <scope>NUCLEOTIDE SEQUENCE [LARGE SCALE GENOMIC DNA]</scope>
    <source>
        <strain evidence="2 3">AJA228-03</strain>
    </source>
</reference>
<dbReference type="EMBL" id="JALLPB020000286">
    <property type="protein sequence ID" value="KAL3811016.1"/>
    <property type="molecule type" value="Genomic_DNA"/>
</dbReference>
<organism evidence="2 3">
    <name type="scientific">Cyclostephanos tholiformis</name>
    <dbReference type="NCBI Taxonomy" id="382380"/>
    <lineage>
        <taxon>Eukaryota</taxon>
        <taxon>Sar</taxon>
        <taxon>Stramenopiles</taxon>
        <taxon>Ochrophyta</taxon>
        <taxon>Bacillariophyta</taxon>
        <taxon>Coscinodiscophyceae</taxon>
        <taxon>Thalassiosirophycidae</taxon>
        <taxon>Stephanodiscales</taxon>
        <taxon>Stephanodiscaceae</taxon>
        <taxon>Cyclostephanos</taxon>
    </lineage>
</organism>
<proteinExistence type="predicted"/>
<gene>
    <name evidence="2" type="ORF">ACHAXA_010277</name>
</gene>
<protein>
    <submittedName>
        <fullName evidence="2">Uncharacterized protein</fullName>
    </submittedName>
</protein>
<dbReference type="AlphaFoldDB" id="A0ABD3RKF8"/>
<evidence type="ECO:0000313" key="2">
    <source>
        <dbReference type="EMBL" id="KAL3811016.1"/>
    </source>
</evidence>
<feature type="compositionally biased region" description="Polar residues" evidence="1">
    <location>
        <begin position="80"/>
        <end position="103"/>
    </location>
</feature>
<feature type="region of interest" description="Disordered" evidence="1">
    <location>
        <begin position="78"/>
        <end position="103"/>
    </location>
</feature>
<keyword evidence="3" id="KW-1185">Reference proteome</keyword>
<name>A0ABD3RKF8_9STRA</name>
<dbReference type="Proteomes" id="UP001530377">
    <property type="component" value="Unassembled WGS sequence"/>
</dbReference>
<feature type="region of interest" description="Disordered" evidence="1">
    <location>
        <begin position="30"/>
        <end position="58"/>
    </location>
</feature>